<organism evidence="2 3">
    <name type="scientific">Paeniclostridium hominis</name>
    <dbReference type="NCBI Taxonomy" id="2764329"/>
    <lineage>
        <taxon>Bacteria</taxon>
        <taxon>Bacillati</taxon>
        <taxon>Bacillota</taxon>
        <taxon>Clostridia</taxon>
        <taxon>Peptostreptococcales</taxon>
        <taxon>Peptostreptococcaceae</taxon>
        <taxon>Paeniclostridium</taxon>
    </lineage>
</organism>
<accession>A0ABR7K3L7</accession>
<dbReference type="InterPro" id="IPR013766">
    <property type="entry name" value="Thioredoxin_domain"/>
</dbReference>
<evidence type="ECO:0000313" key="3">
    <source>
        <dbReference type="Proteomes" id="UP000611796"/>
    </source>
</evidence>
<reference evidence="2 3" key="1">
    <citation type="submission" date="2020-08" db="EMBL/GenBank/DDBJ databases">
        <authorList>
            <person name="Liu C."/>
            <person name="Sun Q."/>
        </authorList>
    </citation>
    <scope>NUCLEOTIDE SEQUENCE [LARGE SCALE GENOMIC DNA]</scope>
    <source>
        <strain evidence="2 3">NSJ-45</strain>
    </source>
</reference>
<dbReference type="Proteomes" id="UP000611796">
    <property type="component" value="Unassembled WGS sequence"/>
</dbReference>
<gene>
    <name evidence="2" type="ORF">H8891_07780</name>
</gene>
<dbReference type="PROSITE" id="PS51352">
    <property type="entry name" value="THIOREDOXIN_2"/>
    <property type="match status" value="1"/>
</dbReference>
<dbReference type="SUPFAM" id="SSF52833">
    <property type="entry name" value="Thioredoxin-like"/>
    <property type="match status" value="1"/>
</dbReference>
<name>A0ABR7K3L7_9FIRM</name>
<dbReference type="RefSeq" id="WP_187005909.1">
    <property type="nucleotide sequence ID" value="NZ_JACRWD010000001.1"/>
</dbReference>
<dbReference type="CDD" id="cd02966">
    <property type="entry name" value="TlpA_like_family"/>
    <property type="match status" value="1"/>
</dbReference>
<feature type="domain" description="Thioredoxin" evidence="1">
    <location>
        <begin position="48"/>
        <end position="193"/>
    </location>
</feature>
<protein>
    <submittedName>
        <fullName evidence="2">TlpA family protein disulfide reductase</fullName>
    </submittedName>
</protein>
<dbReference type="InterPro" id="IPR013740">
    <property type="entry name" value="Redoxin"/>
</dbReference>
<dbReference type="PANTHER" id="PTHR42852">
    <property type="entry name" value="THIOL:DISULFIDE INTERCHANGE PROTEIN DSBE"/>
    <property type="match status" value="1"/>
</dbReference>
<dbReference type="PANTHER" id="PTHR42852:SF17">
    <property type="entry name" value="THIOREDOXIN-LIKE PROTEIN HI_1115"/>
    <property type="match status" value="1"/>
</dbReference>
<dbReference type="Gene3D" id="3.40.30.10">
    <property type="entry name" value="Glutaredoxin"/>
    <property type="match status" value="1"/>
</dbReference>
<evidence type="ECO:0000259" key="1">
    <source>
        <dbReference type="PROSITE" id="PS51352"/>
    </source>
</evidence>
<dbReference type="InterPro" id="IPR036249">
    <property type="entry name" value="Thioredoxin-like_sf"/>
</dbReference>
<dbReference type="EMBL" id="JACRWD010000001">
    <property type="protein sequence ID" value="MBC6003698.1"/>
    <property type="molecule type" value="Genomic_DNA"/>
</dbReference>
<evidence type="ECO:0000313" key="2">
    <source>
        <dbReference type="EMBL" id="MBC6003698.1"/>
    </source>
</evidence>
<keyword evidence="3" id="KW-1185">Reference proteome</keyword>
<dbReference type="Pfam" id="PF08534">
    <property type="entry name" value="Redoxin"/>
    <property type="match status" value="1"/>
</dbReference>
<proteinExistence type="predicted"/>
<sequence>MKKLKKVLIILAIVVLGLVAVIRFFGPSDVVVLTEEEEKQQQQEQIKKFQNVNIKGFKAKDLNNKEIDSDIFSKNKLTMVNIWATWCGPCIDEMPEISKLNRDLPKGTSIISICIDAGDGKEYLDIAKDVMKKSNANFTTLIPDEFLKKNLTDGIQILPTTIFVDSEGKVVGTPHFGGNTANDYSKSINDRLKLMEEK</sequence>
<comment type="caution">
    <text evidence="2">The sequence shown here is derived from an EMBL/GenBank/DDBJ whole genome shotgun (WGS) entry which is preliminary data.</text>
</comment>
<dbReference type="InterPro" id="IPR050553">
    <property type="entry name" value="Thioredoxin_ResA/DsbE_sf"/>
</dbReference>